<protein>
    <submittedName>
        <fullName evidence="1">Stage V sporulation protein T</fullName>
    </submittedName>
</protein>
<comment type="caution">
    <text evidence="1">The sequence shown here is derived from an EMBL/GenBank/DDBJ whole genome shotgun (WGS) entry which is preliminary data.</text>
</comment>
<evidence type="ECO:0000313" key="1">
    <source>
        <dbReference type="EMBL" id="PJO40536.1"/>
    </source>
</evidence>
<evidence type="ECO:0000313" key="2">
    <source>
        <dbReference type="Proteomes" id="UP000232101"/>
    </source>
</evidence>
<reference evidence="1 2" key="1">
    <citation type="submission" date="2017-11" db="EMBL/GenBank/DDBJ databases">
        <title>Bacterial isolate from king chilli rhizosphere.</title>
        <authorList>
            <person name="Takhelmayum P."/>
            <person name="Sarangthem I."/>
        </authorList>
    </citation>
    <scope>NUCLEOTIDE SEQUENCE [LARGE SCALE GENOMIC DNA]</scope>
    <source>
        <strain evidence="2">t26</strain>
    </source>
</reference>
<dbReference type="Gene3D" id="3.30.450.40">
    <property type="match status" value="1"/>
</dbReference>
<feature type="non-terminal residue" evidence="1">
    <location>
        <position position="1"/>
    </location>
</feature>
<dbReference type="EMBL" id="PHQY01000728">
    <property type="protein sequence ID" value="PJO40536.1"/>
    <property type="molecule type" value="Genomic_DNA"/>
</dbReference>
<organism evidence="1 2">
    <name type="scientific">Lysinibacillus xylanilyticus</name>
    <dbReference type="NCBI Taxonomy" id="582475"/>
    <lineage>
        <taxon>Bacteria</taxon>
        <taxon>Bacillati</taxon>
        <taxon>Bacillota</taxon>
        <taxon>Bacilli</taxon>
        <taxon>Bacillales</taxon>
        <taxon>Bacillaceae</taxon>
        <taxon>Lysinibacillus</taxon>
    </lineage>
</organism>
<dbReference type="AlphaFoldDB" id="A0A2M9PXJ6"/>
<gene>
    <name evidence="1" type="ORF">CWD94_27655</name>
</gene>
<sequence length="27" mass="2934">SKVHFVGEVEVKVAETAANFLAKQMNS</sequence>
<name>A0A2M9PXJ6_9BACI</name>
<accession>A0A2M9PXJ6</accession>
<dbReference type="Proteomes" id="UP000232101">
    <property type="component" value="Unassembled WGS sequence"/>
</dbReference>
<dbReference type="Pfam" id="PF15714">
    <property type="entry name" value="SpoVT_C"/>
    <property type="match status" value="1"/>
</dbReference>
<proteinExistence type="predicted"/>
<dbReference type="InterPro" id="IPR029016">
    <property type="entry name" value="GAF-like_dom_sf"/>
</dbReference>